<reference evidence="1" key="1">
    <citation type="submission" date="2022-01" db="EMBL/GenBank/DDBJ databases">
        <title>Jiella avicenniae sp. nov., a novel endophytic bacterium isolated from bark of Avicennia marina.</title>
        <authorList>
            <person name="Tuo L."/>
        </authorList>
    </citation>
    <scope>NUCLEOTIDE SEQUENCE</scope>
    <source>
        <strain evidence="1">CBK1P-4</strain>
    </source>
</reference>
<name>A0A9X1P4K7_9HYPH</name>
<dbReference type="AlphaFoldDB" id="A0A9X1P4K7"/>
<sequence length="90" mass="9930">MTVHLEQEICEAIEHASHSGVLLFHEAAARIHRHMAYPADAALAALVERRILSEARIRKIPVLFTTDPHPILPPPLDASDLLNGYADAHP</sequence>
<dbReference type="RefSeq" id="WP_233720648.1">
    <property type="nucleotide sequence ID" value="NZ_JAJUWU010000017.1"/>
</dbReference>
<organism evidence="1 2">
    <name type="scientific">Jiella avicenniae</name>
    <dbReference type="NCBI Taxonomy" id="2907202"/>
    <lineage>
        <taxon>Bacteria</taxon>
        <taxon>Pseudomonadati</taxon>
        <taxon>Pseudomonadota</taxon>
        <taxon>Alphaproteobacteria</taxon>
        <taxon>Hyphomicrobiales</taxon>
        <taxon>Aurantimonadaceae</taxon>
        <taxon>Jiella</taxon>
    </lineage>
</organism>
<evidence type="ECO:0000313" key="1">
    <source>
        <dbReference type="EMBL" id="MCE7029659.1"/>
    </source>
</evidence>
<accession>A0A9X1P4K7</accession>
<dbReference type="Proteomes" id="UP001139035">
    <property type="component" value="Unassembled WGS sequence"/>
</dbReference>
<gene>
    <name evidence="1" type="ORF">LZD57_16845</name>
</gene>
<protein>
    <submittedName>
        <fullName evidence="1">Uncharacterized protein</fullName>
    </submittedName>
</protein>
<evidence type="ECO:0000313" key="2">
    <source>
        <dbReference type="Proteomes" id="UP001139035"/>
    </source>
</evidence>
<comment type="caution">
    <text evidence="1">The sequence shown here is derived from an EMBL/GenBank/DDBJ whole genome shotgun (WGS) entry which is preliminary data.</text>
</comment>
<dbReference type="EMBL" id="JAJUWU010000017">
    <property type="protein sequence ID" value="MCE7029659.1"/>
    <property type="molecule type" value="Genomic_DNA"/>
</dbReference>
<keyword evidence="2" id="KW-1185">Reference proteome</keyword>
<proteinExistence type="predicted"/>